<keyword evidence="2" id="KW-1185">Reference proteome</keyword>
<evidence type="ECO:0000313" key="1">
    <source>
        <dbReference type="EMBL" id="AOW19725.1"/>
    </source>
</evidence>
<proteinExistence type="predicted"/>
<accession>A0A1D8P577</accession>
<dbReference type="Proteomes" id="UP000176050">
    <property type="component" value="Chromosome"/>
</dbReference>
<organism evidence="1 2">
    <name type="scientific">Urechidicola croceus</name>
    <dbReference type="NCBI Taxonomy" id="1850246"/>
    <lineage>
        <taxon>Bacteria</taxon>
        <taxon>Pseudomonadati</taxon>
        <taxon>Bacteroidota</taxon>
        <taxon>Flavobacteriia</taxon>
        <taxon>Flavobacteriales</taxon>
        <taxon>Flavobacteriaceae</taxon>
        <taxon>Urechidicola</taxon>
    </lineage>
</organism>
<dbReference type="AlphaFoldDB" id="A0A1D8P577"/>
<name>A0A1D8P577_9FLAO</name>
<dbReference type="PANTHER" id="PTHR36452:SF1">
    <property type="entry name" value="DUF2461 DOMAIN-CONTAINING PROTEIN"/>
    <property type="match status" value="1"/>
</dbReference>
<dbReference type="KEGG" id="lul:LPB138_03085"/>
<evidence type="ECO:0000313" key="2">
    <source>
        <dbReference type="Proteomes" id="UP000176050"/>
    </source>
</evidence>
<dbReference type="PIRSF" id="PIRSF028451">
    <property type="entry name" value="UCP028451"/>
    <property type="match status" value="1"/>
</dbReference>
<dbReference type="PANTHER" id="PTHR36452">
    <property type="entry name" value="CHROMOSOME 12, WHOLE GENOME SHOTGUN SEQUENCE"/>
    <property type="match status" value="1"/>
</dbReference>
<gene>
    <name evidence="1" type="ORF">LPB138_03085</name>
</gene>
<dbReference type="InterPro" id="IPR015996">
    <property type="entry name" value="UCP028451"/>
</dbReference>
<sequence>MGTIKKSTFHFLNQLKSNNNREWFQEHKDTFDKEYVSVISFADSALEELTKHDMIETVSGKKSVYRIYRDIRFSKDKTPYKTFFSGYFRRATNLLRGGYYFHIEPGNCFVAGGFWNPNSEDLLRIRKEISIDSSELKIILNDSNFIKNFGELKGNRLKTVPRGFDINHKDLHLLQLKQYLVVKKISDEDVLKENFYLKVNETFAQMRPLFNYMSEVLTTDENGVSIY</sequence>
<dbReference type="NCBIfam" id="TIGR02453">
    <property type="entry name" value="TIGR02453 family protein"/>
    <property type="match status" value="1"/>
</dbReference>
<protein>
    <submittedName>
        <fullName evidence="1">TIGR02453 family protein</fullName>
    </submittedName>
</protein>
<dbReference type="Pfam" id="PF09365">
    <property type="entry name" value="DUF2461"/>
    <property type="match status" value="1"/>
</dbReference>
<dbReference type="InterPro" id="IPR012808">
    <property type="entry name" value="CHP02453"/>
</dbReference>
<reference evidence="1 2" key="1">
    <citation type="submission" date="2016-10" db="EMBL/GenBank/DDBJ databases">
        <title>Lutibacter sp. LPB0138, isolated from marine gastropod.</title>
        <authorList>
            <person name="Kim E."/>
            <person name="Yi H."/>
        </authorList>
    </citation>
    <scope>NUCLEOTIDE SEQUENCE [LARGE SCALE GENOMIC DNA]</scope>
    <source>
        <strain evidence="1 2">LPB0138</strain>
    </source>
</reference>
<dbReference type="RefSeq" id="WP_070235841.1">
    <property type="nucleotide sequence ID" value="NZ_CP017478.1"/>
</dbReference>
<dbReference type="EMBL" id="CP017478">
    <property type="protein sequence ID" value="AOW19725.1"/>
    <property type="molecule type" value="Genomic_DNA"/>
</dbReference>
<dbReference type="OrthoDB" id="9794241at2"/>